<feature type="transmembrane region" description="Helical" evidence="7">
    <location>
        <begin position="163"/>
        <end position="181"/>
    </location>
</feature>
<comment type="subcellular location">
    <subcellularLocation>
        <location evidence="1">Cell membrane</location>
        <topology evidence="1">Multi-pass membrane protein</topology>
    </subcellularLocation>
</comment>
<evidence type="ECO:0000256" key="1">
    <source>
        <dbReference type="ARBA" id="ARBA00004651"/>
    </source>
</evidence>
<dbReference type="EMBL" id="BAABHS010000011">
    <property type="protein sequence ID" value="GAA4967392.1"/>
    <property type="molecule type" value="Genomic_DNA"/>
</dbReference>
<feature type="transmembrane region" description="Helical" evidence="7">
    <location>
        <begin position="89"/>
        <end position="108"/>
    </location>
</feature>
<feature type="transmembrane region" description="Helical" evidence="7">
    <location>
        <begin position="193"/>
        <end position="218"/>
    </location>
</feature>
<accession>A0ABP9HCI5</accession>
<reference evidence="9" key="1">
    <citation type="journal article" date="2019" name="Int. J. Syst. Evol. Microbiol.">
        <title>The Global Catalogue of Microorganisms (GCM) 10K type strain sequencing project: providing services to taxonomists for standard genome sequencing and annotation.</title>
        <authorList>
            <consortium name="The Broad Institute Genomics Platform"/>
            <consortium name="The Broad Institute Genome Sequencing Center for Infectious Disease"/>
            <person name="Wu L."/>
            <person name="Ma J."/>
        </authorList>
    </citation>
    <scope>NUCLEOTIDE SEQUENCE [LARGE SCALE GENOMIC DNA]</scope>
    <source>
        <strain evidence="9">JCM 17986</strain>
    </source>
</reference>
<evidence type="ECO:0000256" key="6">
    <source>
        <dbReference type="SAM" id="MobiDB-lite"/>
    </source>
</evidence>
<feature type="transmembrane region" description="Helical" evidence="7">
    <location>
        <begin position="20"/>
        <end position="37"/>
    </location>
</feature>
<protein>
    <submittedName>
        <fullName evidence="8">Cytochrome c oxidase assembly protein</fullName>
    </submittedName>
</protein>
<evidence type="ECO:0000256" key="3">
    <source>
        <dbReference type="ARBA" id="ARBA00022692"/>
    </source>
</evidence>
<dbReference type="Pfam" id="PF09678">
    <property type="entry name" value="Caa3_CtaG"/>
    <property type="match status" value="1"/>
</dbReference>
<keyword evidence="9" id="KW-1185">Reference proteome</keyword>
<evidence type="ECO:0000256" key="4">
    <source>
        <dbReference type="ARBA" id="ARBA00022989"/>
    </source>
</evidence>
<feature type="transmembrane region" description="Helical" evidence="7">
    <location>
        <begin position="57"/>
        <end position="77"/>
    </location>
</feature>
<organism evidence="8 9">
    <name type="scientific">Yinghuangia aomiensis</name>
    <dbReference type="NCBI Taxonomy" id="676205"/>
    <lineage>
        <taxon>Bacteria</taxon>
        <taxon>Bacillati</taxon>
        <taxon>Actinomycetota</taxon>
        <taxon>Actinomycetes</taxon>
        <taxon>Kitasatosporales</taxon>
        <taxon>Streptomycetaceae</taxon>
        <taxon>Yinghuangia</taxon>
    </lineage>
</organism>
<evidence type="ECO:0000256" key="2">
    <source>
        <dbReference type="ARBA" id="ARBA00022475"/>
    </source>
</evidence>
<evidence type="ECO:0000256" key="5">
    <source>
        <dbReference type="ARBA" id="ARBA00023136"/>
    </source>
</evidence>
<feature type="transmembrane region" description="Helical" evidence="7">
    <location>
        <begin position="248"/>
        <end position="269"/>
    </location>
</feature>
<dbReference type="Proteomes" id="UP001500466">
    <property type="component" value="Unassembled WGS sequence"/>
</dbReference>
<keyword evidence="3 7" id="KW-0812">Transmembrane</keyword>
<evidence type="ECO:0000256" key="7">
    <source>
        <dbReference type="SAM" id="Phobius"/>
    </source>
</evidence>
<keyword evidence="5 7" id="KW-0472">Membrane</keyword>
<keyword evidence="4 7" id="KW-1133">Transmembrane helix</keyword>
<dbReference type="RefSeq" id="WP_345676468.1">
    <property type="nucleotide sequence ID" value="NZ_BAABHS010000011.1"/>
</dbReference>
<proteinExistence type="predicted"/>
<gene>
    <name evidence="8" type="ORF">GCM10023205_35400</name>
</gene>
<feature type="compositionally biased region" description="Low complexity" evidence="6">
    <location>
        <begin position="294"/>
        <end position="309"/>
    </location>
</feature>
<evidence type="ECO:0000313" key="9">
    <source>
        <dbReference type="Proteomes" id="UP001500466"/>
    </source>
</evidence>
<feature type="transmembrane region" description="Helical" evidence="7">
    <location>
        <begin position="128"/>
        <end position="151"/>
    </location>
</feature>
<comment type="caution">
    <text evidence="8">The sequence shown here is derived from an EMBL/GenBank/DDBJ whole genome shotgun (WGS) entry which is preliminary data.</text>
</comment>
<name>A0ABP9HCI5_9ACTN</name>
<evidence type="ECO:0000313" key="8">
    <source>
        <dbReference type="EMBL" id="GAA4967392.1"/>
    </source>
</evidence>
<sequence length="336" mass="37056">MSAYDVPPFTPVRVLTEWTFDPLTAVLVVGLGVAYLAGVRKLRARGEAWPRTRTVHFIGLGLGTWPLATMSCLGVYGDVLFWARAVQNMLLLMVVPLFLAEGAPLTLLRAFMPGSAAARLGRIRRGKVAAALTFPLLPSAVFVLTPFVLYLTGWYPATLHGGLAPHLTRLLLVAIGSVYFWTRVQVDPVPRRYPHLVSMWLTFAEVIFDGALGLYVMLGHQEIAWDHYQAVRPWGPSPHQDQVWGGGALWFTGDLAGLPFLAILLVRMVREDERRAHRIDRELDAQAAARKAESAAARAEAGLAPADPANEGPEMMRPWWETDPRFAGRYGPVSEG</sequence>
<keyword evidence="2" id="KW-1003">Cell membrane</keyword>
<feature type="region of interest" description="Disordered" evidence="6">
    <location>
        <begin position="294"/>
        <end position="318"/>
    </location>
</feature>
<dbReference type="InterPro" id="IPR019108">
    <property type="entry name" value="Caa3_assmbl_CtaG-rel"/>
</dbReference>